<evidence type="ECO:0000256" key="5">
    <source>
        <dbReference type="ARBA" id="ARBA00022679"/>
    </source>
</evidence>
<keyword evidence="13" id="KW-0732">Signal</keyword>
<keyword evidence="9" id="KW-0472">Membrane</keyword>
<dbReference type="Proteomes" id="UP000261520">
    <property type="component" value="Unplaced"/>
</dbReference>
<comment type="similarity">
    <text evidence="3 12">Belongs to the glycosyltransferase 10 family.</text>
</comment>
<comment type="pathway">
    <text evidence="2">Protein modification; protein glycosylation.</text>
</comment>
<keyword evidence="17" id="KW-1185">Reference proteome</keyword>
<comment type="subcellular location">
    <subcellularLocation>
        <location evidence="12">Golgi apparatus</location>
        <location evidence="12">Golgi stack membrane</location>
        <topology evidence="12">Single-pass type II membrane protein</topology>
    </subcellularLocation>
    <subcellularLocation>
        <location evidence="1">Membrane</location>
        <topology evidence="1">Single-pass membrane protein</topology>
    </subcellularLocation>
</comment>
<dbReference type="PANTHER" id="PTHR11929">
    <property type="entry name" value="ALPHA- 1,3 -FUCOSYLTRANSFERASE"/>
    <property type="match status" value="1"/>
</dbReference>
<evidence type="ECO:0000256" key="7">
    <source>
        <dbReference type="ARBA" id="ARBA00022968"/>
    </source>
</evidence>
<dbReference type="STRING" id="409849.ENSPMGP00000029885"/>
<organism evidence="16 17">
    <name type="scientific">Periophthalmus magnuspinnatus</name>
    <dbReference type="NCBI Taxonomy" id="409849"/>
    <lineage>
        <taxon>Eukaryota</taxon>
        <taxon>Metazoa</taxon>
        <taxon>Chordata</taxon>
        <taxon>Craniata</taxon>
        <taxon>Vertebrata</taxon>
        <taxon>Euteleostomi</taxon>
        <taxon>Actinopterygii</taxon>
        <taxon>Neopterygii</taxon>
        <taxon>Teleostei</taxon>
        <taxon>Neoteleostei</taxon>
        <taxon>Acanthomorphata</taxon>
        <taxon>Gobiaria</taxon>
        <taxon>Gobiiformes</taxon>
        <taxon>Gobioidei</taxon>
        <taxon>Gobiidae</taxon>
        <taxon>Oxudercinae</taxon>
        <taxon>Periophthalmus</taxon>
    </lineage>
</organism>
<evidence type="ECO:0000256" key="4">
    <source>
        <dbReference type="ARBA" id="ARBA00022676"/>
    </source>
</evidence>
<keyword evidence="12" id="KW-0333">Golgi apparatus</keyword>
<dbReference type="SUPFAM" id="SSF53756">
    <property type="entry name" value="UDP-Glycosyltransferase/glycogen phosphorylase"/>
    <property type="match status" value="1"/>
</dbReference>
<evidence type="ECO:0000256" key="3">
    <source>
        <dbReference type="ARBA" id="ARBA00008919"/>
    </source>
</evidence>
<dbReference type="FunFam" id="3.40.50.11660:FF:000001">
    <property type="entry name" value="alpha-(1,3)-fucosyltransferase 9"/>
    <property type="match status" value="1"/>
</dbReference>
<proteinExistence type="inferred from homology"/>
<keyword evidence="5 12" id="KW-0808">Transferase</keyword>
<keyword evidence="4 12" id="KW-0328">Glycosyltransferase</keyword>
<evidence type="ECO:0000256" key="9">
    <source>
        <dbReference type="ARBA" id="ARBA00023136"/>
    </source>
</evidence>
<dbReference type="InterPro" id="IPR038577">
    <property type="entry name" value="GT10-like_C_sf"/>
</dbReference>
<keyword evidence="10" id="KW-0325">Glycoprotein</keyword>
<dbReference type="Pfam" id="PF00852">
    <property type="entry name" value="Glyco_transf_10"/>
    <property type="match status" value="1"/>
</dbReference>
<dbReference type="PANTHER" id="PTHR11929:SF245">
    <property type="entry name" value="FUCOSYLTRANSFERASE"/>
    <property type="match status" value="1"/>
</dbReference>
<evidence type="ECO:0000256" key="10">
    <source>
        <dbReference type="ARBA" id="ARBA00023180"/>
    </source>
</evidence>
<keyword evidence="7" id="KW-0735">Signal-anchor</keyword>
<dbReference type="InterPro" id="IPR001503">
    <property type="entry name" value="Glyco_trans_10"/>
</dbReference>
<dbReference type="Pfam" id="PF17039">
    <property type="entry name" value="Glyco_tran_10_N"/>
    <property type="match status" value="1"/>
</dbReference>
<dbReference type="EC" id="2.4.1.-" evidence="12"/>
<feature type="domain" description="Fucosyltransferase C-terminal" evidence="14">
    <location>
        <begin position="168"/>
        <end position="342"/>
    </location>
</feature>
<dbReference type="AlphaFoldDB" id="A0A3B4BN16"/>
<feature type="domain" description="Fucosyltransferase N-terminal" evidence="15">
    <location>
        <begin position="44"/>
        <end position="154"/>
    </location>
</feature>
<dbReference type="GO" id="GO:0046920">
    <property type="term" value="F:alpha-(1-&gt;3)-fucosyltransferase activity"/>
    <property type="evidence" value="ECO:0007669"/>
    <property type="project" value="TreeGrafter"/>
</dbReference>
<evidence type="ECO:0000256" key="12">
    <source>
        <dbReference type="RuleBase" id="RU003832"/>
    </source>
</evidence>
<evidence type="ECO:0000256" key="6">
    <source>
        <dbReference type="ARBA" id="ARBA00022692"/>
    </source>
</evidence>
<name>A0A3B4BN16_9GOBI</name>
<sequence>LNYPHNHMTLLYLIVCAICLLSGTGYLETRTKNGTTGCASTNNRPVTILLWHWPFGKAYPLDGDVCWHLYKIPGCNVVDHRSEFLNADIVVFHQKELASKKQKLPLNLTRPLGQRWLWMSLESPQNHGNVRQFANVFNLTMSYRRDADITVPYGELQPQDGEIDDVVTNKTSLVCWVVSNFNRRHKRSVIYRQLSAFVKITVYGRWKKAHLPAAKLLSTISRCYFYLAFENSVFKDYITEKLWRNAYLGGAIPVVLGPPPEDYKAVAPPHSFIHVNDFASMKDLGTYLQGLAADAMRYKEFFRWRREWKVKLSTDWRERLCKICTKYHCLPQRKVYTDLHAWSNV</sequence>
<evidence type="ECO:0000256" key="13">
    <source>
        <dbReference type="SAM" id="SignalP"/>
    </source>
</evidence>
<dbReference type="GO" id="GO:0032580">
    <property type="term" value="C:Golgi cisterna membrane"/>
    <property type="evidence" value="ECO:0007669"/>
    <property type="project" value="UniProtKB-SubCell"/>
</dbReference>
<dbReference type="InterPro" id="IPR031481">
    <property type="entry name" value="Glyco_tran_10_N"/>
</dbReference>
<feature type="signal peptide" evidence="13">
    <location>
        <begin position="1"/>
        <end position="25"/>
    </location>
</feature>
<feature type="chain" id="PRO_5017254876" description="Fucosyltransferase" evidence="13">
    <location>
        <begin position="26"/>
        <end position="345"/>
    </location>
</feature>
<reference evidence="16" key="2">
    <citation type="submission" date="2025-09" db="UniProtKB">
        <authorList>
            <consortium name="Ensembl"/>
        </authorList>
    </citation>
    <scope>IDENTIFICATION</scope>
</reference>
<evidence type="ECO:0000256" key="8">
    <source>
        <dbReference type="ARBA" id="ARBA00022989"/>
    </source>
</evidence>
<dbReference type="UniPathway" id="UPA00378"/>
<evidence type="ECO:0000256" key="2">
    <source>
        <dbReference type="ARBA" id="ARBA00004922"/>
    </source>
</evidence>
<dbReference type="Gene3D" id="3.40.50.11660">
    <property type="entry name" value="Glycosyl transferase family 10, C-terminal domain"/>
    <property type="match status" value="1"/>
</dbReference>
<comment type="catalytic activity">
    <reaction evidence="11">
        <text>an N-acetyl-alpha-neuraminyl-(2-&gt;3)-beta-D-galactosyl-(1-&gt;4)-N-acetyl-beta-D-glucosaminyl derivative + GDP-beta-L-fucose = an alpha-Neu5Ac-(2-&gt;3)-beta-D-Gal-(1-&gt;4)-[alpha-L-Fuc-(1-&gt;3)]-beta-D-GlcNAc derivative + GDP + H(+)</text>
        <dbReference type="Rhea" id="RHEA:56076"/>
        <dbReference type="ChEBI" id="CHEBI:15378"/>
        <dbReference type="ChEBI" id="CHEBI:57273"/>
        <dbReference type="ChEBI" id="CHEBI:58189"/>
        <dbReference type="ChEBI" id="CHEBI:136545"/>
        <dbReference type="ChEBI" id="CHEBI:139509"/>
    </reaction>
    <physiologicalReaction direction="left-to-right" evidence="11">
        <dbReference type="Rhea" id="RHEA:56077"/>
    </physiologicalReaction>
</comment>
<protein>
    <recommendedName>
        <fullName evidence="12">Fucosyltransferase</fullName>
        <ecNumber evidence="12">2.4.1.-</ecNumber>
    </recommendedName>
</protein>
<evidence type="ECO:0000259" key="14">
    <source>
        <dbReference type="Pfam" id="PF00852"/>
    </source>
</evidence>
<dbReference type="Ensembl" id="ENSPMGT00000031809.1">
    <property type="protein sequence ID" value="ENSPMGP00000029885.1"/>
    <property type="gene ID" value="ENSPMGG00000024035.1"/>
</dbReference>
<evidence type="ECO:0000313" key="16">
    <source>
        <dbReference type="Ensembl" id="ENSPMGP00000029885.1"/>
    </source>
</evidence>
<evidence type="ECO:0000313" key="17">
    <source>
        <dbReference type="Proteomes" id="UP000261520"/>
    </source>
</evidence>
<keyword evidence="6 12" id="KW-0812">Transmembrane</keyword>
<keyword evidence="8" id="KW-1133">Transmembrane helix</keyword>
<evidence type="ECO:0000256" key="11">
    <source>
        <dbReference type="ARBA" id="ARBA00036481"/>
    </source>
</evidence>
<dbReference type="InterPro" id="IPR055270">
    <property type="entry name" value="Glyco_tran_10_C"/>
</dbReference>
<reference evidence="16" key="1">
    <citation type="submission" date="2025-08" db="UniProtKB">
        <authorList>
            <consortium name="Ensembl"/>
        </authorList>
    </citation>
    <scope>IDENTIFICATION</scope>
</reference>
<accession>A0A3B4BN16</accession>
<evidence type="ECO:0000259" key="15">
    <source>
        <dbReference type="Pfam" id="PF17039"/>
    </source>
</evidence>
<evidence type="ECO:0000256" key="1">
    <source>
        <dbReference type="ARBA" id="ARBA00004167"/>
    </source>
</evidence>